<reference evidence="2 3" key="1">
    <citation type="submission" date="2021-08" db="EMBL/GenBank/DDBJ databases">
        <title>Draft Genome Sequence of Phanerochaete sordida strain YK-624.</title>
        <authorList>
            <person name="Mori T."/>
            <person name="Dohra H."/>
            <person name="Suzuki T."/>
            <person name="Kawagishi H."/>
            <person name="Hirai H."/>
        </authorList>
    </citation>
    <scope>NUCLEOTIDE SEQUENCE [LARGE SCALE GENOMIC DNA]</scope>
    <source>
        <strain evidence="2 3">YK-624</strain>
    </source>
</reference>
<feature type="compositionally biased region" description="Low complexity" evidence="1">
    <location>
        <begin position="91"/>
        <end position="103"/>
    </location>
</feature>
<comment type="caution">
    <text evidence="2">The sequence shown here is derived from an EMBL/GenBank/DDBJ whole genome shotgun (WGS) entry which is preliminary data.</text>
</comment>
<sequence>MNRGPIVLTIDEAEVYGSTCLISSRRQARTRTQWPQSCESAFRISSQTCERMLKGPASLAEPGPCLFERRCVKACHTPPKARRVPMNDRISPSPSSSTTQSLQASFISSNASAEARPCCTTTAAYSDFFTISRFSAPHT</sequence>
<evidence type="ECO:0000256" key="1">
    <source>
        <dbReference type="SAM" id="MobiDB-lite"/>
    </source>
</evidence>
<dbReference type="EMBL" id="BPQB01000001">
    <property type="protein sequence ID" value="GJE83962.1"/>
    <property type="molecule type" value="Genomic_DNA"/>
</dbReference>
<feature type="region of interest" description="Disordered" evidence="1">
    <location>
        <begin position="79"/>
        <end position="103"/>
    </location>
</feature>
<accession>A0A9P3FVQ1</accession>
<proteinExistence type="predicted"/>
<organism evidence="2 3">
    <name type="scientific">Phanerochaete sordida</name>
    <dbReference type="NCBI Taxonomy" id="48140"/>
    <lineage>
        <taxon>Eukaryota</taxon>
        <taxon>Fungi</taxon>
        <taxon>Dikarya</taxon>
        <taxon>Basidiomycota</taxon>
        <taxon>Agaricomycotina</taxon>
        <taxon>Agaricomycetes</taxon>
        <taxon>Polyporales</taxon>
        <taxon>Phanerochaetaceae</taxon>
        <taxon>Phanerochaete</taxon>
    </lineage>
</organism>
<gene>
    <name evidence="2" type="ORF">PsYK624_000350</name>
</gene>
<protein>
    <submittedName>
        <fullName evidence="2">Uncharacterized protein</fullName>
    </submittedName>
</protein>
<evidence type="ECO:0000313" key="2">
    <source>
        <dbReference type="EMBL" id="GJE83962.1"/>
    </source>
</evidence>
<keyword evidence="3" id="KW-1185">Reference proteome</keyword>
<dbReference type="Proteomes" id="UP000703269">
    <property type="component" value="Unassembled WGS sequence"/>
</dbReference>
<dbReference type="AlphaFoldDB" id="A0A9P3FVQ1"/>
<name>A0A9P3FVQ1_9APHY</name>
<evidence type="ECO:0000313" key="3">
    <source>
        <dbReference type="Proteomes" id="UP000703269"/>
    </source>
</evidence>